<dbReference type="SMART" id="SM00668">
    <property type="entry name" value="CTLH"/>
    <property type="match status" value="1"/>
</dbReference>
<feature type="region of interest" description="Disordered" evidence="2">
    <location>
        <begin position="1"/>
        <end position="20"/>
    </location>
</feature>
<sequence>MADGETIADEENMADGQRRRAVPPVARHMSLNCRFQVPTPTSSTTTSPSAAKKIRTGDTATLMSDVKLTREEWERELEDVKIRKEDMNKLVMNFLISEGFVEAAEKFRIESGTETNVHLSTTIDRIAVLKSVQAGNVVDAIEKVNVMNPEILNSNPELYFHLQQQRLIELIRDGEVSEALKFAQDELVPICLNNQDYLEEFERTMVLLVFENIDDCPHSELLGMSQRLKTANANTFGRSYASKVAEDADIGSKQAQ</sequence>
<organism evidence="4 5">
    <name type="scientific">Canna indica</name>
    <name type="common">Indian-shot</name>
    <dbReference type="NCBI Taxonomy" id="4628"/>
    <lineage>
        <taxon>Eukaryota</taxon>
        <taxon>Viridiplantae</taxon>
        <taxon>Streptophyta</taxon>
        <taxon>Embryophyta</taxon>
        <taxon>Tracheophyta</taxon>
        <taxon>Spermatophyta</taxon>
        <taxon>Magnoliopsida</taxon>
        <taxon>Liliopsida</taxon>
        <taxon>Zingiberales</taxon>
        <taxon>Cannaceae</taxon>
        <taxon>Canna</taxon>
    </lineage>
</organism>
<feature type="coiled-coil region" evidence="1">
    <location>
        <begin position="63"/>
        <end position="90"/>
    </location>
</feature>
<dbReference type="PROSITE" id="PS50896">
    <property type="entry name" value="LISH"/>
    <property type="match status" value="1"/>
</dbReference>
<gene>
    <name evidence="4" type="ORF">Cni_G09716</name>
</gene>
<keyword evidence="1" id="KW-0175">Coiled coil</keyword>
<accession>A0AAQ3Q9K9</accession>
<dbReference type="Proteomes" id="UP001327560">
    <property type="component" value="Chromosome 3"/>
</dbReference>
<feature type="domain" description="CTLH" evidence="3">
    <location>
        <begin position="121"/>
        <end position="178"/>
    </location>
</feature>
<evidence type="ECO:0000313" key="5">
    <source>
        <dbReference type="Proteomes" id="UP001327560"/>
    </source>
</evidence>
<evidence type="ECO:0000256" key="2">
    <source>
        <dbReference type="SAM" id="MobiDB-lite"/>
    </source>
</evidence>
<dbReference type="EMBL" id="CP136892">
    <property type="protein sequence ID" value="WOL01003.1"/>
    <property type="molecule type" value="Genomic_DNA"/>
</dbReference>
<feature type="compositionally biased region" description="Acidic residues" evidence="2">
    <location>
        <begin position="1"/>
        <end position="13"/>
    </location>
</feature>
<reference evidence="4 5" key="1">
    <citation type="submission" date="2023-10" db="EMBL/GenBank/DDBJ databases">
        <title>Chromosome-scale genome assembly provides insights into flower coloration mechanisms of Canna indica.</title>
        <authorList>
            <person name="Li C."/>
        </authorList>
    </citation>
    <scope>NUCLEOTIDE SEQUENCE [LARGE SCALE GENOMIC DNA]</scope>
    <source>
        <tissue evidence="4">Flower</tissue>
    </source>
</reference>
<dbReference type="SMART" id="SM00667">
    <property type="entry name" value="LisH"/>
    <property type="match status" value="1"/>
</dbReference>
<keyword evidence="5" id="KW-1185">Reference proteome</keyword>
<protein>
    <recommendedName>
        <fullName evidence="3">CTLH domain-containing protein</fullName>
    </recommendedName>
</protein>
<evidence type="ECO:0000313" key="4">
    <source>
        <dbReference type="EMBL" id="WOL01003.1"/>
    </source>
</evidence>
<dbReference type="InterPro" id="IPR050618">
    <property type="entry name" value="Ubq-SigPath_Reg"/>
</dbReference>
<dbReference type="InterPro" id="IPR006594">
    <property type="entry name" value="LisH"/>
</dbReference>
<name>A0AAQ3Q9K9_9LILI</name>
<proteinExistence type="predicted"/>
<evidence type="ECO:0000256" key="1">
    <source>
        <dbReference type="SAM" id="Coils"/>
    </source>
</evidence>
<evidence type="ECO:0000259" key="3">
    <source>
        <dbReference type="PROSITE" id="PS50897"/>
    </source>
</evidence>
<dbReference type="AlphaFoldDB" id="A0AAQ3Q9K9"/>
<dbReference type="InterPro" id="IPR006595">
    <property type="entry name" value="CTLH_C"/>
</dbReference>
<dbReference type="PROSITE" id="PS50897">
    <property type="entry name" value="CTLH"/>
    <property type="match status" value="1"/>
</dbReference>
<dbReference type="PANTHER" id="PTHR12864">
    <property type="entry name" value="RAN BINDING PROTEIN 9-RELATED"/>
    <property type="match status" value="1"/>
</dbReference>
<dbReference type="InterPro" id="IPR024964">
    <property type="entry name" value="CTLH/CRA"/>
</dbReference>
<dbReference type="Pfam" id="PF10607">
    <property type="entry name" value="CTLH"/>
    <property type="match status" value="1"/>
</dbReference>
<dbReference type="Pfam" id="PF08513">
    <property type="entry name" value="LisH"/>
    <property type="match status" value="1"/>
</dbReference>